<organism evidence="1 2">
    <name type="scientific">Racocetra persica</name>
    <dbReference type="NCBI Taxonomy" id="160502"/>
    <lineage>
        <taxon>Eukaryota</taxon>
        <taxon>Fungi</taxon>
        <taxon>Fungi incertae sedis</taxon>
        <taxon>Mucoromycota</taxon>
        <taxon>Glomeromycotina</taxon>
        <taxon>Glomeromycetes</taxon>
        <taxon>Diversisporales</taxon>
        <taxon>Gigasporaceae</taxon>
        <taxon>Racocetra</taxon>
    </lineage>
</organism>
<evidence type="ECO:0000313" key="2">
    <source>
        <dbReference type="Proteomes" id="UP000789920"/>
    </source>
</evidence>
<accession>A0ACA9SU00</accession>
<reference evidence="1" key="1">
    <citation type="submission" date="2021-06" db="EMBL/GenBank/DDBJ databases">
        <authorList>
            <person name="Kallberg Y."/>
            <person name="Tangrot J."/>
            <person name="Rosling A."/>
        </authorList>
    </citation>
    <scope>NUCLEOTIDE SEQUENCE</scope>
    <source>
        <strain evidence="1">MA461A</strain>
    </source>
</reference>
<feature type="non-terminal residue" evidence="1">
    <location>
        <position position="1"/>
    </location>
</feature>
<protein>
    <submittedName>
        <fullName evidence="1">24196_t:CDS:1</fullName>
    </submittedName>
</protein>
<proteinExistence type="predicted"/>
<keyword evidence="2" id="KW-1185">Reference proteome</keyword>
<dbReference type="Proteomes" id="UP000789920">
    <property type="component" value="Unassembled WGS sequence"/>
</dbReference>
<evidence type="ECO:0000313" key="1">
    <source>
        <dbReference type="EMBL" id="CAG8845960.1"/>
    </source>
</evidence>
<feature type="non-terminal residue" evidence="1">
    <location>
        <position position="40"/>
    </location>
</feature>
<name>A0ACA9SU00_9GLOM</name>
<comment type="caution">
    <text evidence="1">The sequence shown here is derived from an EMBL/GenBank/DDBJ whole genome shotgun (WGS) entry which is preliminary data.</text>
</comment>
<sequence length="40" mass="4553">NNNQKGSNIHYVDLTNKASNDESDYLMIELVNNKDIDLAE</sequence>
<dbReference type="EMBL" id="CAJVQC010149037">
    <property type="protein sequence ID" value="CAG8845960.1"/>
    <property type="molecule type" value="Genomic_DNA"/>
</dbReference>
<gene>
    <name evidence="1" type="ORF">RPERSI_LOCUS33906</name>
</gene>